<accession>A0A9W5UUY9</accession>
<evidence type="ECO:0000313" key="1">
    <source>
        <dbReference type="EMBL" id="GIJ35095.1"/>
    </source>
</evidence>
<reference evidence="1" key="1">
    <citation type="submission" date="2021-01" db="EMBL/GenBank/DDBJ databases">
        <title>Whole genome shotgun sequence of Verrucosispora sediminis NBRC 107745.</title>
        <authorList>
            <person name="Komaki H."/>
            <person name="Tamura T."/>
        </authorList>
    </citation>
    <scope>NUCLEOTIDE SEQUENCE</scope>
    <source>
        <strain evidence="1">NBRC 107745</strain>
    </source>
</reference>
<dbReference type="Proteomes" id="UP000607311">
    <property type="component" value="Unassembled WGS sequence"/>
</dbReference>
<dbReference type="OrthoDB" id="3394592at2"/>
<dbReference type="EMBL" id="BOPD01000027">
    <property type="protein sequence ID" value="GIJ35095.1"/>
    <property type="molecule type" value="Genomic_DNA"/>
</dbReference>
<organism evidence="1 2">
    <name type="scientific">Micromonospora sediminimaris</name>
    <dbReference type="NCBI Taxonomy" id="547162"/>
    <lineage>
        <taxon>Bacteria</taxon>
        <taxon>Bacillati</taxon>
        <taxon>Actinomycetota</taxon>
        <taxon>Actinomycetes</taxon>
        <taxon>Micromonosporales</taxon>
        <taxon>Micromonosporaceae</taxon>
        <taxon>Micromonospora</taxon>
    </lineage>
</organism>
<protein>
    <submittedName>
        <fullName evidence="1">Uncharacterized protein</fullName>
    </submittedName>
</protein>
<sequence length="96" mass="10965">MTGRREDGTPTVKPGVYLLSRAASPQFHAPILVRVIRELTDRHPPHGWTWIDCYQLDRHGDAIEKRQLFVMPAGMRQVNVPPVPYAARRPPARSTR</sequence>
<evidence type="ECO:0000313" key="2">
    <source>
        <dbReference type="Proteomes" id="UP000607311"/>
    </source>
</evidence>
<name>A0A9W5UUY9_9ACTN</name>
<comment type="caution">
    <text evidence="1">The sequence shown here is derived from an EMBL/GenBank/DDBJ whole genome shotgun (WGS) entry which is preliminary data.</text>
</comment>
<proteinExistence type="predicted"/>
<dbReference type="RefSeq" id="WP_093410882.1">
    <property type="nucleotide sequence ID" value="NZ_BOPD01000027.1"/>
</dbReference>
<gene>
    <name evidence="1" type="ORF">Vse01_42430</name>
</gene>
<keyword evidence="2" id="KW-1185">Reference proteome</keyword>
<dbReference type="AlphaFoldDB" id="A0A9W5UUY9"/>